<dbReference type="GO" id="GO:0006208">
    <property type="term" value="P:pyrimidine nucleobase catabolic process"/>
    <property type="evidence" value="ECO:0007669"/>
    <property type="project" value="TreeGrafter"/>
</dbReference>
<accession>A0A078MLL2</accession>
<gene>
    <name evidence="3" type="primary">snaC</name>
    <name evidence="3" type="ORF">BN1051_00488</name>
</gene>
<dbReference type="GO" id="GO:0010181">
    <property type="term" value="F:FMN binding"/>
    <property type="evidence" value="ECO:0007669"/>
    <property type="project" value="InterPro"/>
</dbReference>
<keyword evidence="1" id="KW-0560">Oxidoreductase</keyword>
<reference evidence="3" key="1">
    <citation type="submission" date="2014-07" db="EMBL/GenBank/DDBJ databases">
        <authorList>
            <person name="Urmite Genomes Urmite Genomes"/>
        </authorList>
    </citation>
    <scope>NUCLEOTIDE SEQUENCE</scope>
    <source>
        <strain evidence="3">11W110_air</strain>
    </source>
</reference>
<proteinExistence type="predicted"/>
<dbReference type="EMBL" id="LN483070">
    <property type="protein sequence ID" value="CEA07175.1"/>
    <property type="molecule type" value="Genomic_DNA"/>
</dbReference>
<dbReference type="Gene3D" id="2.30.110.10">
    <property type="entry name" value="Electron Transport, Fmn-binding Protein, Chain A"/>
    <property type="match status" value="1"/>
</dbReference>
<dbReference type="GO" id="GO:0042602">
    <property type="term" value="F:riboflavin reductase (NADPH) activity"/>
    <property type="evidence" value="ECO:0007669"/>
    <property type="project" value="TreeGrafter"/>
</dbReference>
<evidence type="ECO:0000313" key="3">
    <source>
        <dbReference type="EMBL" id="CEA07175.1"/>
    </source>
</evidence>
<dbReference type="SUPFAM" id="SSF50475">
    <property type="entry name" value="FMN-binding split barrel"/>
    <property type="match status" value="1"/>
</dbReference>
<dbReference type="InterPro" id="IPR050268">
    <property type="entry name" value="NADH-dep_flavin_reductase"/>
</dbReference>
<dbReference type="PATRIC" id="fig|1461584.3.peg.480"/>
<evidence type="ECO:0000259" key="2">
    <source>
        <dbReference type="SMART" id="SM00903"/>
    </source>
</evidence>
<sequence>MTSTRISSPVLVDRFKDAFRNHPAGVAVITARSGEAPVGLTASSVASVSAEPPILAFSLASQAGSAGAVSAAETIVVHLLSDANVELARSFARPGGERFTDSRQWSWLPGGEPLLYGTAFALRCRILSRTPVGASVLVAAQLEEVLETNDNAAPLVYHNRSFHRLSAGSLLP</sequence>
<dbReference type="InterPro" id="IPR012349">
    <property type="entry name" value="Split_barrel_FMN-bd"/>
</dbReference>
<name>A0A078MLL2_9MICC</name>
<dbReference type="InterPro" id="IPR002563">
    <property type="entry name" value="Flavin_Rdtase-like_dom"/>
</dbReference>
<protein>
    <submittedName>
        <fullName evidence="3">NADH:riboflavin 5'-phosphate oxidoreductase</fullName>
    </submittedName>
</protein>
<dbReference type="AlphaFoldDB" id="A0A078MLL2"/>
<evidence type="ECO:0000256" key="1">
    <source>
        <dbReference type="ARBA" id="ARBA00023002"/>
    </source>
</evidence>
<organism evidence="3">
    <name type="scientific">Arthrobacter saudimassiliensis</name>
    <dbReference type="NCBI Taxonomy" id="1461584"/>
    <lineage>
        <taxon>Bacteria</taxon>
        <taxon>Bacillati</taxon>
        <taxon>Actinomycetota</taxon>
        <taxon>Actinomycetes</taxon>
        <taxon>Micrococcales</taxon>
        <taxon>Micrococcaceae</taxon>
        <taxon>Arthrobacter</taxon>
    </lineage>
</organism>
<dbReference type="PANTHER" id="PTHR30466">
    <property type="entry name" value="FLAVIN REDUCTASE"/>
    <property type="match status" value="1"/>
</dbReference>
<dbReference type="SMART" id="SM00903">
    <property type="entry name" value="Flavin_Reduct"/>
    <property type="match status" value="1"/>
</dbReference>
<dbReference type="Pfam" id="PF01613">
    <property type="entry name" value="Flavin_Reduct"/>
    <property type="match status" value="1"/>
</dbReference>
<feature type="domain" description="Flavin reductase like" evidence="2">
    <location>
        <begin position="19"/>
        <end position="164"/>
    </location>
</feature>
<dbReference type="PANTHER" id="PTHR30466:SF1">
    <property type="entry name" value="FMN REDUCTASE (NADH) RUTF"/>
    <property type="match status" value="1"/>
</dbReference>